<evidence type="ECO:0000313" key="9">
    <source>
        <dbReference type="EMBL" id="SNC67733.1"/>
    </source>
</evidence>
<dbReference type="InterPro" id="IPR007657">
    <property type="entry name" value="Glycosyltransferase_61"/>
</dbReference>
<dbReference type="GO" id="GO:0016757">
    <property type="term" value="F:glycosyltransferase activity"/>
    <property type="evidence" value="ECO:0007669"/>
    <property type="project" value="UniProtKB-KW"/>
</dbReference>
<dbReference type="PANTHER" id="PTHR20961">
    <property type="entry name" value="GLYCOSYLTRANSFERASE"/>
    <property type="match status" value="1"/>
</dbReference>
<protein>
    <recommendedName>
        <fullName evidence="8">Glycosyltransferase 61 catalytic domain-containing protein</fullName>
    </recommendedName>
</protein>
<evidence type="ECO:0000256" key="6">
    <source>
        <dbReference type="ARBA" id="ARBA00023136"/>
    </source>
</evidence>
<dbReference type="PANTHER" id="PTHR20961:SF38">
    <property type="entry name" value="PROTEIN O-LINKED-MANNOSE BETA-1,4-N-ACETYLGLUCOSAMINYLTRANSFERASE 2"/>
    <property type="match status" value="1"/>
</dbReference>
<dbReference type="OrthoDB" id="1156086at2"/>
<organism evidence="9 10">
    <name type="scientific">Hymenobacter gelipurpurascens</name>
    <dbReference type="NCBI Taxonomy" id="89968"/>
    <lineage>
        <taxon>Bacteria</taxon>
        <taxon>Pseudomonadati</taxon>
        <taxon>Bacteroidota</taxon>
        <taxon>Cytophagia</taxon>
        <taxon>Cytophagales</taxon>
        <taxon>Hymenobacteraceae</taxon>
        <taxon>Hymenobacter</taxon>
    </lineage>
</organism>
<dbReference type="RefSeq" id="WP_088843297.1">
    <property type="nucleotide sequence ID" value="NZ_FYEW01000001.1"/>
</dbReference>
<evidence type="ECO:0000256" key="2">
    <source>
        <dbReference type="ARBA" id="ARBA00022676"/>
    </source>
</evidence>
<keyword evidence="10" id="KW-1185">Reference proteome</keyword>
<accession>A0A212TP24</accession>
<dbReference type="Pfam" id="PF04577">
    <property type="entry name" value="Glyco_transf_61"/>
    <property type="match status" value="1"/>
</dbReference>
<evidence type="ECO:0000256" key="7">
    <source>
        <dbReference type="ARBA" id="ARBA00023180"/>
    </source>
</evidence>
<proteinExistence type="predicted"/>
<evidence type="ECO:0000256" key="1">
    <source>
        <dbReference type="ARBA" id="ARBA00004167"/>
    </source>
</evidence>
<evidence type="ECO:0000256" key="5">
    <source>
        <dbReference type="ARBA" id="ARBA00022989"/>
    </source>
</evidence>
<name>A0A212TP24_9BACT</name>
<evidence type="ECO:0000256" key="3">
    <source>
        <dbReference type="ARBA" id="ARBA00022679"/>
    </source>
</evidence>
<keyword evidence="4" id="KW-0812">Transmembrane</keyword>
<keyword evidence="7" id="KW-0325">Glycoprotein</keyword>
<feature type="domain" description="Glycosyltransferase 61 catalytic" evidence="8">
    <location>
        <begin position="71"/>
        <end position="241"/>
    </location>
</feature>
<dbReference type="AlphaFoldDB" id="A0A212TP24"/>
<evidence type="ECO:0000259" key="8">
    <source>
        <dbReference type="Pfam" id="PF04577"/>
    </source>
</evidence>
<evidence type="ECO:0000256" key="4">
    <source>
        <dbReference type="ARBA" id="ARBA00022692"/>
    </source>
</evidence>
<reference evidence="10" key="1">
    <citation type="submission" date="2017-06" db="EMBL/GenBank/DDBJ databases">
        <authorList>
            <person name="Varghese N."/>
            <person name="Submissions S."/>
        </authorList>
    </citation>
    <scope>NUCLEOTIDE SEQUENCE [LARGE SCALE GENOMIC DNA]</scope>
    <source>
        <strain evidence="10">DSM 11116</strain>
    </source>
</reference>
<gene>
    <name evidence="9" type="ORF">SAMN06265337_2051</name>
</gene>
<dbReference type="Proteomes" id="UP000198131">
    <property type="component" value="Unassembled WGS sequence"/>
</dbReference>
<keyword evidence="2" id="KW-0328">Glycosyltransferase</keyword>
<comment type="subcellular location">
    <subcellularLocation>
        <location evidence="1">Membrane</location>
        <topology evidence="1">Single-pass membrane protein</topology>
    </subcellularLocation>
</comment>
<dbReference type="GO" id="GO:0016020">
    <property type="term" value="C:membrane"/>
    <property type="evidence" value="ECO:0007669"/>
    <property type="project" value="UniProtKB-SubCell"/>
</dbReference>
<dbReference type="InterPro" id="IPR049625">
    <property type="entry name" value="Glyco_transf_61_cat"/>
</dbReference>
<evidence type="ECO:0000313" key="10">
    <source>
        <dbReference type="Proteomes" id="UP000198131"/>
    </source>
</evidence>
<dbReference type="EMBL" id="FYEW01000001">
    <property type="protein sequence ID" value="SNC67733.1"/>
    <property type="molecule type" value="Genomic_DNA"/>
</dbReference>
<keyword evidence="5" id="KW-1133">Transmembrane helix</keyword>
<sequence>MIKRLKSYYLLADGAVFSFFQLVPESVIRTKQGRVKLHNWRGLIKLWFINRKVRLPKGPVYLTVHSSYRGYYHWLLESIPKLLEAKRAALNFTLLLPASYTEVFYADTLRILGVERVERLLPDTVYYVPQGILPYSVETMGNYSLSALQELKTTVLAATATVAPTVAPRLYISRRKASRRKVLNEAEVEQVLAAFGFTILCFEDYTFAEQVQLCSNVQMLVGLHGAGLSNMVFLQEGATVVEFRKFDNGENYFFQQLAGTLQYTYHLLYCTAADEQQQVQDADIWVDVDALRAVLAQHSV</sequence>
<keyword evidence="6" id="KW-0472">Membrane</keyword>
<keyword evidence="3" id="KW-0808">Transferase</keyword>